<keyword evidence="10" id="KW-1185">Reference proteome</keyword>
<reference evidence="9 10" key="1">
    <citation type="submission" date="2015-05" db="EMBL/GenBank/DDBJ databases">
        <title>Distinctive expansion of gene families associated with plant cell wall degradation and secondary metabolism in the genomes of grapevine trunk pathogens.</title>
        <authorList>
            <person name="Lawrence D.P."/>
            <person name="Travadon R."/>
            <person name="Rolshausen P.E."/>
            <person name="Baumgartner K."/>
        </authorList>
    </citation>
    <scope>NUCLEOTIDE SEQUENCE [LARGE SCALE GENOMIC DNA]</scope>
    <source>
        <strain evidence="9">UCRPC4</strain>
    </source>
</reference>
<dbReference type="Pfam" id="PF08567">
    <property type="entry name" value="PH_TFIIH"/>
    <property type="match status" value="1"/>
</dbReference>
<dbReference type="Gene3D" id="2.30.29.30">
    <property type="entry name" value="Pleckstrin-homology domain (PH domain)/Phosphotyrosine-binding domain (PTB)"/>
    <property type="match status" value="1"/>
</dbReference>
<dbReference type="PROSITE" id="PS50858">
    <property type="entry name" value="BSD"/>
    <property type="match status" value="2"/>
</dbReference>
<dbReference type="EMBL" id="LCWF01000085">
    <property type="protein sequence ID" value="KKY21420.1"/>
    <property type="molecule type" value="Genomic_DNA"/>
</dbReference>
<feature type="domain" description="BSD" evidence="8">
    <location>
        <begin position="142"/>
        <end position="201"/>
    </location>
</feature>
<dbReference type="GO" id="GO:0006351">
    <property type="term" value="P:DNA-templated transcription"/>
    <property type="evidence" value="ECO:0007669"/>
    <property type="project" value="InterPro"/>
</dbReference>
<evidence type="ECO:0000256" key="5">
    <source>
        <dbReference type="ARBA" id="ARBA00023163"/>
    </source>
</evidence>
<evidence type="ECO:0000256" key="4">
    <source>
        <dbReference type="ARBA" id="ARBA00023015"/>
    </source>
</evidence>
<evidence type="ECO:0000256" key="6">
    <source>
        <dbReference type="ARBA" id="ARBA00023242"/>
    </source>
</evidence>
<evidence type="ECO:0000313" key="9">
    <source>
        <dbReference type="EMBL" id="KKY21420.1"/>
    </source>
</evidence>
<dbReference type="Gene3D" id="1.10.3970.10">
    <property type="entry name" value="BSD domain"/>
    <property type="match status" value="1"/>
</dbReference>
<comment type="caution">
    <text evidence="9">The sequence shown here is derived from an EMBL/GenBank/DDBJ whole genome shotgun (WGS) entry which is preliminary data.</text>
</comment>
<organism evidence="9 10">
    <name type="scientific">Phaeomoniella chlamydospora</name>
    <name type="common">Phaeoacremonium chlamydosporum</name>
    <dbReference type="NCBI Taxonomy" id="158046"/>
    <lineage>
        <taxon>Eukaryota</taxon>
        <taxon>Fungi</taxon>
        <taxon>Dikarya</taxon>
        <taxon>Ascomycota</taxon>
        <taxon>Pezizomycotina</taxon>
        <taxon>Eurotiomycetes</taxon>
        <taxon>Chaetothyriomycetidae</taxon>
        <taxon>Phaeomoniellales</taxon>
        <taxon>Phaeomoniellaceae</taxon>
        <taxon>Phaeomoniella</taxon>
    </lineage>
</organism>
<reference evidence="9 10" key="2">
    <citation type="submission" date="2015-05" db="EMBL/GenBank/DDBJ databases">
        <authorList>
            <person name="Morales-Cruz A."/>
            <person name="Amrine K.C."/>
            <person name="Cantu D."/>
        </authorList>
    </citation>
    <scope>NUCLEOTIDE SEQUENCE [LARGE SCALE GENOMIC DNA]</scope>
    <source>
        <strain evidence="9">UCRPC4</strain>
    </source>
</reference>
<dbReference type="CDD" id="cd13229">
    <property type="entry name" value="PH_TFIIH"/>
    <property type="match status" value="1"/>
</dbReference>
<protein>
    <submittedName>
        <fullName evidence="9">Putative rna polymerase ii transcription factor related protein</fullName>
    </submittedName>
</protein>
<feature type="domain" description="BSD" evidence="8">
    <location>
        <begin position="225"/>
        <end position="277"/>
    </location>
</feature>
<evidence type="ECO:0000256" key="2">
    <source>
        <dbReference type="ARBA" id="ARBA00009448"/>
    </source>
</evidence>
<dbReference type="OrthoDB" id="360521at2759"/>
<dbReference type="InterPro" id="IPR027079">
    <property type="entry name" value="Tfb1/GTF2H1"/>
</dbReference>
<name>A0A0G2GXP7_PHACM</name>
<keyword evidence="4" id="KW-0805">Transcription regulation</keyword>
<dbReference type="SUPFAM" id="SSF50729">
    <property type="entry name" value="PH domain-like"/>
    <property type="match status" value="1"/>
</dbReference>
<proteinExistence type="inferred from homology"/>
<dbReference type="SUPFAM" id="SSF140383">
    <property type="entry name" value="BSD domain-like"/>
    <property type="match status" value="1"/>
</dbReference>
<dbReference type="InterPro" id="IPR035925">
    <property type="entry name" value="BSD_dom_sf"/>
</dbReference>
<dbReference type="PANTHER" id="PTHR12856">
    <property type="entry name" value="TRANSCRIPTION INITIATION FACTOR IIH-RELATED"/>
    <property type="match status" value="1"/>
</dbReference>
<dbReference type="InterPro" id="IPR013876">
    <property type="entry name" value="TFIIH_BTF_p62_N"/>
</dbReference>
<dbReference type="InterPro" id="IPR011993">
    <property type="entry name" value="PH-like_dom_sf"/>
</dbReference>
<dbReference type="GO" id="GO:0006289">
    <property type="term" value="P:nucleotide-excision repair"/>
    <property type="evidence" value="ECO:0007669"/>
    <property type="project" value="InterPro"/>
</dbReference>
<comment type="subcellular location">
    <subcellularLocation>
        <location evidence="1">Nucleus</location>
    </subcellularLocation>
</comment>
<evidence type="ECO:0000256" key="1">
    <source>
        <dbReference type="ARBA" id="ARBA00004123"/>
    </source>
</evidence>
<dbReference type="SMART" id="SM00751">
    <property type="entry name" value="BSD"/>
    <property type="match status" value="2"/>
</dbReference>
<dbReference type="Proteomes" id="UP000053317">
    <property type="component" value="Unassembled WGS sequence"/>
</dbReference>
<comment type="similarity">
    <text evidence="2">Belongs to the TFB1 family.</text>
</comment>
<evidence type="ECO:0000313" key="10">
    <source>
        <dbReference type="Proteomes" id="UP000053317"/>
    </source>
</evidence>
<feature type="coiled-coil region" evidence="7">
    <location>
        <begin position="543"/>
        <end position="580"/>
    </location>
</feature>
<keyword evidence="6" id="KW-0539">Nucleus</keyword>
<evidence type="ECO:0000256" key="3">
    <source>
        <dbReference type="ARBA" id="ARBA00022737"/>
    </source>
</evidence>
<accession>A0A0G2GXP7</accession>
<keyword evidence="3" id="KW-0677">Repeat</keyword>
<evidence type="ECO:0000256" key="7">
    <source>
        <dbReference type="SAM" id="Coils"/>
    </source>
</evidence>
<dbReference type="InterPro" id="IPR005607">
    <property type="entry name" value="BSD_dom"/>
</dbReference>
<keyword evidence="7" id="KW-0175">Coiled coil</keyword>
<sequence>MSNPSALTTYKKQEGVLGITQDRKSLEWTPSSGGQNGKPALVLTVSTITNLQQTPVNNPKVMLKVFSQAASQAEPIAYVFTFISPSNARGEADTIKAALSAVIQAIKAAENAAENTATGSSAAMAIASALSSSVSGKGKNIWDDDERLKADISLQQSLFKANPSLQKTFMESIRTKPDTITPSQFTSQFWSTRVHLLRAHAIEKSQQRGSYNVLSVLKPPPPGSSTDSVKMNISREQIQLMFNQHPLIKRVYDTEVPKPLDEREFWIRFFQSRLFKKLRGEKIDPSDATDKYLDKYLNEEEFTGRSRAYDAAVPRIIDLEGNEENHSQRKGNAPEFSLRPRSLDKVPIIRTLNSLSEKIMAQVAPSDVDPSQPIGMDEATYSNLLLRDLQGNPEQKRLILKVKDQSHFFSESGKQDGPEDIFAMSKENPQKTIDSITKAFDQHFPKPGVGVLHAAGEDEEPMDVDGGESASTKRTQNATSHIFELLHQHRLQTEPIPGSLGLPTTIYDRVILTHATTTEFLHQFWSAFLSGKSDRATEISSLVESLNRAMDRIEAIAKDAESLREDEVRQRQKLANERAKKTGRKVKIDLSGISGGTEIVRQLLEPTTSAVTIAIGRYQQALREQMADEG</sequence>
<evidence type="ECO:0000259" key="8">
    <source>
        <dbReference type="PROSITE" id="PS50858"/>
    </source>
</evidence>
<keyword evidence="5" id="KW-0804">Transcription</keyword>
<dbReference type="AlphaFoldDB" id="A0A0G2GXP7"/>
<dbReference type="GO" id="GO:0000439">
    <property type="term" value="C:transcription factor TFIIH core complex"/>
    <property type="evidence" value="ECO:0007669"/>
    <property type="project" value="InterPro"/>
</dbReference>
<gene>
    <name evidence="9" type="ORF">UCRPC4_g03683</name>
</gene>
<dbReference type="Pfam" id="PF03909">
    <property type="entry name" value="BSD"/>
    <property type="match status" value="2"/>
</dbReference>